<reference evidence="5" key="1">
    <citation type="submission" date="2020-09" db="EMBL/GenBank/DDBJ databases">
        <title>A novel bacterium of genus Paenibacillus, isolated from South China Sea.</title>
        <authorList>
            <person name="Huang H."/>
            <person name="Mo K."/>
            <person name="Hu Y."/>
        </authorList>
    </citation>
    <scope>NUCLEOTIDE SEQUENCE</scope>
    <source>
        <strain evidence="5">IB182363</strain>
    </source>
</reference>
<feature type="domain" description="SpoOB alpha-helical" evidence="4">
    <location>
        <begin position="26"/>
        <end position="74"/>
    </location>
</feature>
<evidence type="ECO:0000256" key="3">
    <source>
        <dbReference type="ARBA" id="ARBA00022777"/>
    </source>
</evidence>
<sequence>MNSNAQRYELDQPAIRSGSKDELFAETLNHFRHDWMNDIQVLYGYLKLKKYDKMHDYMETIREKLIGESCISKLGDPALVVYLQSYRARCRSIRLDVELGPDVQLSQLSVDSGTVSDAIIAVIEAFTRQSAVPADGDVNRLRLKLSVQSDCLVIGFDYDGGYRREELLHELREAVGAGRSKLRVASGAVYDNEKAVFDIHVPLIQI</sequence>
<name>A0A927C7M4_9BACL</name>
<keyword evidence="3" id="KW-0418">Kinase</keyword>
<dbReference type="EMBL" id="JACXJA010000003">
    <property type="protein sequence ID" value="MBD2861011.1"/>
    <property type="molecule type" value="Genomic_DNA"/>
</dbReference>
<dbReference type="Gene3D" id="1.10.287.130">
    <property type="match status" value="1"/>
</dbReference>
<evidence type="ECO:0000256" key="1">
    <source>
        <dbReference type="ARBA" id="ARBA00022553"/>
    </source>
</evidence>
<comment type="caution">
    <text evidence="5">The sequence shown here is derived from an EMBL/GenBank/DDBJ whole genome shotgun (WGS) entry which is preliminary data.</text>
</comment>
<protein>
    <submittedName>
        <fullName evidence="5">Spo0B domain-containing protein</fullName>
    </submittedName>
</protein>
<dbReference type="SUPFAM" id="SSF55890">
    <property type="entry name" value="Sporulation response regulatory protein Spo0B"/>
    <property type="match status" value="1"/>
</dbReference>
<evidence type="ECO:0000256" key="2">
    <source>
        <dbReference type="ARBA" id="ARBA00022679"/>
    </source>
</evidence>
<keyword evidence="2" id="KW-0808">Transferase</keyword>
<dbReference type="RefSeq" id="WP_190924615.1">
    <property type="nucleotide sequence ID" value="NZ_JACXJA010000003.1"/>
</dbReference>
<evidence type="ECO:0000313" key="5">
    <source>
        <dbReference type="EMBL" id="MBD2861011.1"/>
    </source>
</evidence>
<dbReference type="AlphaFoldDB" id="A0A927C7M4"/>
<dbReference type="InterPro" id="IPR039506">
    <property type="entry name" value="SPOB_a"/>
</dbReference>
<dbReference type="Pfam" id="PF14689">
    <property type="entry name" value="SPOB_a"/>
    <property type="match status" value="1"/>
</dbReference>
<evidence type="ECO:0000259" key="4">
    <source>
        <dbReference type="Pfam" id="PF14689"/>
    </source>
</evidence>
<organism evidence="5 6">
    <name type="scientific">Paenibacillus oceani</name>
    <dbReference type="NCBI Taxonomy" id="2772510"/>
    <lineage>
        <taxon>Bacteria</taxon>
        <taxon>Bacillati</taxon>
        <taxon>Bacillota</taxon>
        <taxon>Bacilli</taxon>
        <taxon>Bacillales</taxon>
        <taxon>Paenibacillaceae</taxon>
        <taxon>Paenibacillus</taxon>
    </lineage>
</organism>
<proteinExistence type="predicted"/>
<keyword evidence="6" id="KW-1185">Reference proteome</keyword>
<accession>A0A927C7M4</accession>
<dbReference type="GO" id="GO:0000155">
    <property type="term" value="F:phosphorelay sensor kinase activity"/>
    <property type="evidence" value="ECO:0007669"/>
    <property type="project" value="InterPro"/>
</dbReference>
<dbReference type="Proteomes" id="UP000639396">
    <property type="component" value="Unassembled WGS sequence"/>
</dbReference>
<dbReference type="InterPro" id="IPR016120">
    <property type="entry name" value="Sig_transdc_His_kin_SpoOB"/>
</dbReference>
<gene>
    <name evidence="5" type="ORF">IDH45_03295</name>
</gene>
<evidence type="ECO:0000313" key="6">
    <source>
        <dbReference type="Proteomes" id="UP000639396"/>
    </source>
</evidence>
<keyword evidence="1" id="KW-0597">Phosphoprotein</keyword>